<evidence type="ECO:0000256" key="1">
    <source>
        <dbReference type="SAM" id="Phobius"/>
    </source>
</evidence>
<accession>A0AA88VDX5</accession>
<keyword evidence="1" id="KW-1133">Transmembrane helix</keyword>
<dbReference type="InterPro" id="IPR010605">
    <property type="entry name" value="DUF1191"/>
</dbReference>
<dbReference type="AlphaFoldDB" id="A0AA88VDX5"/>
<feature type="transmembrane region" description="Helical" evidence="1">
    <location>
        <begin position="225"/>
        <end position="247"/>
    </location>
</feature>
<dbReference type="Proteomes" id="UP001188597">
    <property type="component" value="Unassembled WGS sequence"/>
</dbReference>
<protein>
    <recommendedName>
        <fullName evidence="5">Transmembrane protein</fullName>
    </recommendedName>
</protein>
<evidence type="ECO:0008006" key="5">
    <source>
        <dbReference type="Google" id="ProtNLM"/>
    </source>
</evidence>
<keyword evidence="1" id="KW-0812">Transmembrane</keyword>
<gene>
    <name evidence="3" type="ORF">RJ639_016984</name>
</gene>
<dbReference type="Pfam" id="PF06697">
    <property type="entry name" value="DUF1191"/>
    <property type="match status" value="1"/>
</dbReference>
<dbReference type="EMBL" id="JAVXUP010002158">
    <property type="protein sequence ID" value="KAK3005223.1"/>
    <property type="molecule type" value="Genomic_DNA"/>
</dbReference>
<feature type="signal peptide" evidence="2">
    <location>
        <begin position="1"/>
        <end position="28"/>
    </location>
</feature>
<sequence>MPLNEQWISSWHTTWLLLPLIFCYCVQSSNNAASESVDGMLNDHGFRTIVHQRPHTGDLFEAALPANFAGMKVSVVRLRSRTLWSKGANFSSFRIPSRTLPTPYVRRLFLVYQDFGNWSSHYYGLPGYTLISSVVGFVVYDASNLTAEHYRTLELNITGTPISIQFPNLTFPGGTMPKTKCAKFGPKGKVSLSEASFHNVCYSTSQGHFSIVAPLAKKQGVWHPWVVELVLGLVLLVSASVVGKVVVQRLKVNKIQKMERQADEDEILATTWVGDSKMPSATSTIKDLSSATGDACMRSELEALGELFQQTVASQFSCGFAVQQRQKKMPEPRSYDGTREARQVDNFFSHLERYFEALDIDEEKVQWTVVSQVDSRLTVLERKVNVFAEELDDLIKEKVAYFTKWEV</sequence>
<keyword evidence="1" id="KW-0472">Membrane</keyword>
<dbReference type="GO" id="GO:0016020">
    <property type="term" value="C:membrane"/>
    <property type="evidence" value="ECO:0007669"/>
    <property type="project" value="TreeGrafter"/>
</dbReference>
<dbReference type="PANTHER" id="PTHR33512:SF4">
    <property type="entry name" value="PROTEIN, PUTATIVE (DUF1191)-RELATED"/>
    <property type="match status" value="1"/>
</dbReference>
<keyword evidence="2" id="KW-0732">Signal</keyword>
<name>A0AA88VDX5_9ASTE</name>
<feature type="chain" id="PRO_5041657656" description="Transmembrane protein" evidence="2">
    <location>
        <begin position="29"/>
        <end position="407"/>
    </location>
</feature>
<organism evidence="3 4">
    <name type="scientific">Escallonia herrerae</name>
    <dbReference type="NCBI Taxonomy" id="1293975"/>
    <lineage>
        <taxon>Eukaryota</taxon>
        <taxon>Viridiplantae</taxon>
        <taxon>Streptophyta</taxon>
        <taxon>Embryophyta</taxon>
        <taxon>Tracheophyta</taxon>
        <taxon>Spermatophyta</taxon>
        <taxon>Magnoliopsida</taxon>
        <taxon>eudicotyledons</taxon>
        <taxon>Gunneridae</taxon>
        <taxon>Pentapetalae</taxon>
        <taxon>asterids</taxon>
        <taxon>campanulids</taxon>
        <taxon>Escalloniales</taxon>
        <taxon>Escalloniaceae</taxon>
        <taxon>Escallonia</taxon>
    </lineage>
</organism>
<comment type="caution">
    <text evidence="3">The sequence shown here is derived from an EMBL/GenBank/DDBJ whole genome shotgun (WGS) entry which is preliminary data.</text>
</comment>
<reference evidence="3" key="1">
    <citation type="submission" date="2022-12" db="EMBL/GenBank/DDBJ databases">
        <title>Draft genome assemblies for two species of Escallonia (Escalloniales).</title>
        <authorList>
            <person name="Chanderbali A."/>
            <person name="Dervinis C."/>
            <person name="Anghel I."/>
            <person name="Soltis D."/>
            <person name="Soltis P."/>
            <person name="Zapata F."/>
        </authorList>
    </citation>
    <scope>NUCLEOTIDE SEQUENCE</scope>
    <source>
        <strain evidence="3">UCBG64.0493</strain>
        <tissue evidence="3">Leaf</tissue>
    </source>
</reference>
<proteinExistence type="predicted"/>
<evidence type="ECO:0000313" key="4">
    <source>
        <dbReference type="Proteomes" id="UP001188597"/>
    </source>
</evidence>
<dbReference type="PANTHER" id="PTHR33512">
    <property type="entry name" value="PROTEIN, PUTATIVE (DUF1191)-RELATED"/>
    <property type="match status" value="1"/>
</dbReference>
<evidence type="ECO:0000256" key="2">
    <source>
        <dbReference type="SAM" id="SignalP"/>
    </source>
</evidence>
<keyword evidence="4" id="KW-1185">Reference proteome</keyword>
<evidence type="ECO:0000313" key="3">
    <source>
        <dbReference type="EMBL" id="KAK3005223.1"/>
    </source>
</evidence>